<dbReference type="Pfam" id="PF08246">
    <property type="entry name" value="Inhibitor_I29"/>
    <property type="match status" value="1"/>
</dbReference>
<protein>
    <submittedName>
        <fullName evidence="11">Pept_C1 domain-containing protein</fullName>
    </submittedName>
</protein>
<dbReference type="AlphaFoldDB" id="A0A183HUG3"/>
<comment type="similarity">
    <text evidence="1">Belongs to the peptidase C1 family.</text>
</comment>
<evidence type="ECO:0000256" key="6">
    <source>
        <dbReference type="ARBA" id="ARBA00023157"/>
    </source>
</evidence>
<keyword evidence="6" id="KW-1015">Disulfide bond</keyword>
<reference evidence="11" key="1">
    <citation type="submission" date="2016-06" db="UniProtKB">
        <authorList>
            <consortium name="WormBaseParasite"/>
        </authorList>
    </citation>
    <scope>IDENTIFICATION</scope>
</reference>
<keyword evidence="5" id="KW-0865">Zymogen</keyword>
<evidence type="ECO:0000256" key="1">
    <source>
        <dbReference type="ARBA" id="ARBA00008455"/>
    </source>
</evidence>
<feature type="domain" description="Cathepsin propeptide inhibitor" evidence="8">
    <location>
        <begin position="2"/>
        <end position="40"/>
    </location>
</feature>
<dbReference type="Proteomes" id="UP000267606">
    <property type="component" value="Unassembled WGS sequence"/>
</dbReference>
<evidence type="ECO:0000256" key="5">
    <source>
        <dbReference type="ARBA" id="ARBA00023145"/>
    </source>
</evidence>
<dbReference type="InterPro" id="IPR000169">
    <property type="entry name" value="Pept_cys_AS"/>
</dbReference>
<evidence type="ECO:0000313" key="9">
    <source>
        <dbReference type="EMBL" id="VDO74030.1"/>
    </source>
</evidence>
<dbReference type="GO" id="GO:0006508">
    <property type="term" value="P:proteolysis"/>
    <property type="evidence" value="ECO:0007669"/>
    <property type="project" value="UniProtKB-KW"/>
</dbReference>
<proteinExistence type="inferred from homology"/>
<dbReference type="SMART" id="SM00848">
    <property type="entry name" value="Inhibitor_I29"/>
    <property type="match status" value="1"/>
</dbReference>
<dbReference type="Gene3D" id="1.10.287.2250">
    <property type="match status" value="1"/>
</dbReference>
<evidence type="ECO:0000313" key="11">
    <source>
        <dbReference type="WBParaSite" id="OFLC_0001112501-mRNA-1"/>
    </source>
</evidence>
<organism evidence="11">
    <name type="scientific">Onchocerca flexuosa</name>
    <dbReference type="NCBI Taxonomy" id="387005"/>
    <lineage>
        <taxon>Eukaryota</taxon>
        <taxon>Metazoa</taxon>
        <taxon>Ecdysozoa</taxon>
        <taxon>Nematoda</taxon>
        <taxon>Chromadorea</taxon>
        <taxon>Rhabditida</taxon>
        <taxon>Spirurina</taxon>
        <taxon>Spiruromorpha</taxon>
        <taxon>Filarioidea</taxon>
        <taxon>Onchocercidae</taxon>
        <taxon>Onchocerca</taxon>
    </lineage>
</organism>
<dbReference type="InterPro" id="IPR038765">
    <property type="entry name" value="Papain-like_cys_pep_sf"/>
</dbReference>
<dbReference type="WBParaSite" id="OFLC_0001112501-mRNA-1">
    <property type="protein sequence ID" value="OFLC_0001112501-mRNA-1"/>
    <property type="gene ID" value="OFLC_0001112501"/>
</dbReference>
<evidence type="ECO:0000256" key="2">
    <source>
        <dbReference type="ARBA" id="ARBA00022670"/>
    </source>
</evidence>
<feature type="domain" description="Peptidase C1A papain C-terminal" evidence="7">
    <location>
        <begin position="72"/>
        <end position="161"/>
    </location>
</feature>
<sequence length="161" mass="18170">MAIFESNELIVEETNRKYEKGLLSYTNALNHLADLTDEEFNMMNGLSLSNETYLQGGKEIVKLYKYDRNEKLPAAVDWRKKGLVTSIKDQGECGSCYAFTAAAALEGYYKKKKGKLIDLSPQNIIDCSRKYGNNGCENGNVPSVIFLYTCFCKHTSKFCEV</sequence>
<dbReference type="PANTHER" id="PTHR12411">
    <property type="entry name" value="CYSTEINE PROTEASE FAMILY C1-RELATED"/>
    <property type="match status" value="1"/>
</dbReference>
<dbReference type="PROSITE" id="PS00139">
    <property type="entry name" value="THIOL_PROTEASE_CYS"/>
    <property type="match status" value="1"/>
</dbReference>
<reference evidence="9 10" key="2">
    <citation type="submission" date="2018-11" db="EMBL/GenBank/DDBJ databases">
        <authorList>
            <consortium name="Pathogen Informatics"/>
        </authorList>
    </citation>
    <scope>NUCLEOTIDE SEQUENCE [LARGE SCALE GENOMIC DNA]</scope>
</reference>
<dbReference type="InterPro" id="IPR013128">
    <property type="entry name" value="Peptidase_C1A"/>
</dbReference>
<keyword evidence="3" id="KW-0378">Hydrolase</keyword>
<dbReference type="SUPFAM" id="SSF54001">
    <property type="entry name" value="Cysteine proteinases"/>
    <property type="match status" value="1"/>
</dbReference>
<gene>
    <name evidence="9" type="ORF">OFLC_LOCUS11122</name>
</gene>
<keyword evidence="4" id="KW-0788">Thiol protease</keyword>
<evidence type="ECO:0000313" key="10">
    <source>
        <dbReference type="Proteomes" id="UP000267606"/>
    </source>
</evidence>
<dbReference type="EMBL" id="UZAJ01015653">
    <property type="protein sequence ID" value="VDO74030.1"/>
    <property type="molecule type" value="Genomic_DNA"/>
</dbReference>
<evidence type="ECO:0000259" key="7">
    <source>
        <dbReference type="SMART" id="SM00645"/>
    </source>
</evidence>
<dbReference type="Pfam" id="PF00112">
    <property type="entry name" value="Peptidase_C1"/>
    <property type="match status" value="1"/>
</dbReference>
<evidence type="ECO:0000256" key="3">
    <source>
        <dbReference type="ARBA" id="ARBA00022801"/>
    </source>
</evidence>
<dbReference type="STRING" id="387005.A0A183HUG3"/>
<keyword evidence="10" id="KW-1185">Reference proteome</keyword>
<dbReference type="Gene3D" id="3.90.70.10">
    <property type="entry name" value="Cysteine proteinases"/>
    <property type="match status" value="1"/>
</dbReference>
<evidence type="ECO:0000259" key="8">
    <source>
        <dbReference type="SMART" id="SM00848"/>
    </source>
</evidence>
<dbReference type="GO" id="GO:0008234">
    <property type="term" value="F:cysteine-type peptidase activity"/>
    <property type="evidence" value="ECO:0007669"/>
    <property type="project" value="UniProtKB-KW"/>
</dbReference>
<dbReference type="InterPro" id="IPR013201">
    <property type="entry name" value="Prot_inhib_I29"/>
</dbReference>
<accession>A0A183HUG3</accession>
<evidence type="ECO:0000256" key="4">
    <source>
        <dbReference type="ARBA" id="ARBA00022807"/>
    </source>
</evidence>
<name>A0A183HUG3_9BILA</name>
<dbReference type="InterPro" id="IPR000668">
    <property type="entry name" value="Peptidase_C1A_C"/>
</dbReference>
<dbReference type="SMART" id="SM00645">
    <property type="entry name" value="Pept_C1"/>
    <property type="match status" value="1"/>
</dbReference>
<keyword evidence="2" id="KW-0645">Protease</keyword>